<proteinExistence type="predicted"/>
<evidence type="ECO:0000313" key="3">
    <source>
        <dbReference type="Proteomes" id="UP000017813"/>
    </source>
</evidence>
<organism evidence="2 3">
    <name type="scientific">Simonsiella muelleri ATCC 29453</name>
    <dbReference type="NCBI Taxonomy" id="641147"/>
    <lineage>
        <taxon>Bacteria</taxon>
        <taxon>Pseudomonadati</taxon>
        <taxon>Pseudomonadota</taxon>
        <taxon>Betaproteobacteria</taxon>
        <taxon>Neisseriales</taxon>
        <taxon>Neisseriaceae</taxon>
        <taxon>Simonsiella</taxon>
    </lineage>
</organism>
<reference evidence="2 3" key="2">
    <citation type="submission" date="2011-10" db="EMBL/GenBank/DDBJ databases">
        <title>The Genome Sequence of Simonsiella muelleri ATCC 29453.</title>
        <authorList>
            <consortium name="The Broad Institute Genome Sequencing Platform"/>
            <consortium name="The Broad Institute Genome Sequencing Center for Infectious Disease"/>
            <person name="Earl A."/>
            <person name="Ward D."/>
            <person name="Feldgarden M."/>
            <person name="Gevers D."/>
            <person name="Izard J."/>
            <person name="Baranova O.V."/>
            <person name="Blanton J.M."/>
            <person name="Tanner A.C."/>
            <person name="Dewhirst F."/>
            <person name="Young S.K."/>
            <person name="Zeng Q."/>
            <person name="Gargeya S."/>
            <person name="Fitzgerald M."/>
            <person name="Haas B."/>
            <person name="Abouelleil A."/>
            <person name="Alvarado L."/>
            <person name="Arachchi H.M."/>
            <person name="Berlin A."/>
            <person name="Brown A."/>
            <person name="Chapman S.B."/>
            <person name="Chen Z."/>
            <person name="Dunbar C."/>
            <person name="Freedman E."/>
            <person name="Gearin G."/>
            <person name="Goldberg J."/>
            <person name="Griggs A."/>
            <person name="Gujja S."/>
            <person name="Heiman D."/>
            <person name="Howarth C."/>
            <person name="Larson L."/>
            <person name="Lui A."/>
            <person name="MacDonald P.J.P."/>
            <person name="Montmayeur A."/>
            <person name="Murphy C."/>
            <person name="Neiman D."/>
            <person name="Pearson M."/>
            <person name="Priest M."/>
            <person name="Roberts A."/>
            <person name="Saif S."/>
            <person name="Shea T."/>
            <person name="Shenoy N."/>
            <person name="Sisk P."/>
            <person name="Stolte C."/>
            <person name="Sykes S."/>
            <person name="Wortman J."/>
            <person name="Nusbaum C."/>
            <person name="Birren B."/>
        </authorList>
    </citation>
    <scope>NUCLEOTIDE SEQUENCE [LARGE SCALE GENOMIC DNA]</scope>
    <source>
        <strain evidence="2 3">ATCC 29453</strain>
    </source>
</reference>
<keyword evidence="3" id="KW-1185">Reference proteome</keyword>
<keyword evidence="1" id="KW-0472">Membrane</keyword>
<dbReference type="KEGG" id="smur:BWP33_11475"/>
<protein>
    <submittedName>
        <fullName evidence="2">Uncharacterized protein</fullName>
    </submittedName>
</protein>
<accession>V9HBM6</accession>
<dbReference type="RefSeq" id="WP_002642339.1">
    <property type="nucleotide sequence ID" value="NZ_CP019448.1"/>
</dbReference>
<sequence length="281" mass="33587">MKLFKKYLFFVLLIVMILGGFFFYHKQSSNPELVYWEYMINQDPKPKHISEEEYFLGNQEGMCWRDNKVYSKDELLQKAKLQFLMYIEKKIDDYQYGRVLDASEKNYIDTDVICQKNPLNCQLYQSKLTLKKNELVEFLEKDDNVDKIIETARQFSVEQEYMENLNQTYIARYHNAQEFFPVDCCKIQKVEQFIDFTQSKDGKQFILLTDKLSKLMQQKIVKNLGLNHALFLVNSIRTHIDIQNTPVFRIRNIYDSSVYEIFILNNCGDIFPISIILNKNW</sequence>
<dbReference type="STRING" id="641147.HMPREF9021_01576"/>
<dbReference type="EMBL" id="ADCY02000043">
    <property type="protein sequence ID" value="EFG30606.1"/>
    <property type="molecule type" value="Genomic_DNA"/>
</dbReference>
<dbReference type="Proteomes" id="UP000017813">
    <property type="component" value="Unassembled WGS sequence"/>
</dbReference>
<keyword evidence="1" id="KW-0812">Transmembrane</keyword>
<evidence type="ECO:0000256" key="1">
    <source>
        <dbReference type="SAM" id="Phobius"/>
    </source>
</evidence>
<reference evidence="2 3" key="1">
    <citation type="submission" date="2010-03" db="EMBL/GenBank/DDBJ databases">
        <authorList>
            <consortium name="The Broad Institute Genome Sequencing Platform"/>
            <person name="Ward D."/>
            <person name="Earl A."/>
            <person name="Feldgarden M."/>
            <person name="Gevers D."/>
            <person name="Young S."/>
            <person name="Zeng Q."/>
            <person name="Koehrsen M."/>
            <person name="Alvarado L."/>
            <person name="Berlin A.M."/>
            <person name="Borenstein D."/>
            <person name="Chapman S.B."/>
            <person name="Chen Z."/>
            <person name="Engels R."/>
            <person name="Freedman E."/>
            <person name="Gellesch M."/>
            <person name="Goldberg J."/>
            <person name="Griggs A."/>
            <person name="Gujja S."/>
            <person name="Heilman E.R."/>
            <person name="Heiman D.I."/>
            <person name="Hepburn T.A."/>
            <person name="Howarth C."/>
            <person name="Jen D."/>
            <person name="Larson L."/>
            <person name="Mehta T."/>
            <person name="Park D."/>
            <person name="Pearson M."/>
            <person name="Richards J."/>
            <person name="Roberts A."/>
            <person name="Saif S."/>
            <person name="Shea T.D."/>
            <person name="Shenoy N."/>
            <person name="Sisk P."/>
            <person name="Stolte C."/>
            <person name="Sykes S.N."/>
            <person name="Walk T."/>
            <person name="White J."/>
            <person name="Yandava C."/>
            <person name="Izard J."/>
            <person name="Baranova O.V."/>
            <person name="Blanton J.M."/>
            <person name="Tanner A.C."/>
            <person name="Dewhirst F."/>
            <person name="Haas B."/>
            <person name="Nusbaum C."/>
            <person name="Birren B."/>
        </authorList>
    </citation>
    <scope>NUCLEOTIDE SEQUENCE [LARGE SCALE GENOMIC DNA]</scope>
    <source>
        <strain evidence="2 3">ATCC 29453</strain>
    </source>
</reference>
<dbReference type="AlphaFoldDB" id="V9HBM6"/>
<name>V9HBM6_9NEIS</name>
<feature type="transmembrane region" description="Helical" evidence="1">
    <location>
        <begin position="7"/>
        <end position="24"/>
    </location>
</feature>
<dbReference type="OrthoDB" id="8613022at2"/>
<evidence type="ECO:0000313" key="2">
    <source>
        <dbReference type="EMBL" id="EFG30606.1"/>
    </source>
</evidence>
<dbReference type="HOGENOM" id="CLU_077389_0_0_4"/>
<keyword evidence="1" id="KW-1133">Transmembrane helix</keyword>
<comment type="caution">
    <text evidence="2">The sequence shown here is derived from an EMBL/GenBank/DDBJ whole genome shotgun (WGS) entry which is preliminary data.</text>
</comment>
<gene>
    <name evidence="2" type="ORF">HMPREF9021_01576</name>
</gene>